<gene>
    <name evidence="1" type="ORF">GCM10009118_00730</name>
</gene>
<dbReference type="EMBL" id="BAAAFH010000002">
    <property type="protein sequence ID" value="GAA0873665.1"/>
    <property type="molecule type" value="Genomic_DNA"/>
</dbReference>
<name>A0ABN1MKB5_9FLAO</name>
<accession>A0ABN1MKB5</accession>
<protein>
    <submittedName>
        <fullName evidence="1">Uncharacterized protein</fullName>
    </submittedName>
</protein>
<dbReference type="RefSeq" id="WP_343783917.1">
    <property type="nucleotide sequence ID" value="NZ_BAAAFH010000002.1"/>
</dbReference>
<evidence type="ECO:0000313" key="1">
    <source>
        <dbReference type="EMBL" id="GAA0873665.1"/>
    </source>
</evidence>
<keyword evidence="2" id="KW-1185">Reference proteome</keyword>
<evidence type="ECO:0000313" key="2">
    <source>
        <dbReference type="Proteomes" id="UP001501126"/>
    </source>
</evidence>
<dbReference type="Proteomes" id="UP001501126">
    <property type="component" value="Unassembled WGS sequence"/>
</dbReference>
<sequence length="134" mass="15314">MIRISVLLFLLVAFIPVVSSQEYTLKIRKKIKESDYYPHFDRVMDGDIAIDRLCSSVLTNNLGWKVVSYALSYGADTGSNILFMEGDKIPADLCRRWKAGGYENLALYFTRITAIDKEGKYYTLSNLRLILTND</sequence>
<organism evidence="1 2">
    <name type="scientific">Wandonia haliotis</name>
    <dbReference type="NCBI Taxonomy" id="574963"/>
    <lineage>
        <taxon>Bacteria</taxon>
        <taxon>Pseudomonadati</taxon>
        <taxon>Bacteroidota</taxon>
        <taxon>Flavobacteriia</taxon>
        <taxon>Flavobacteriales</taxon>
        <taxon>Crocinitomicaceae</taxon>
        <taxon>Wandonia</taxon>
    </lineage>
</organism>
<comment type="caution">
    <text evidence="1">The sequence shown here is derived from an EMBL/GenBank/DDBJ whole genome shotgun (WGS) entry which is preliminary data.</text>
</comment>
<proteinExistence type="predicted"/>
<reference evidence="1 2" key="1">
    <citation type="journal article" date="2019" name="Int. J. Syst. Evol. Microbiol.">
        <title>The Global Catalogue of Microorganisms (GCM) 10K type strain sequencing project: providing services to taxonomists for standard genome sequencing and annotation.</title>
        <authorList>
            <consortium name="The Broad Institute Genomics Platform"/>
            <consortium name="The Broad Institute Genome Sequencing Center for Infectious Disease"/>
            <person name="Wu L."/>
            <person name="Ma J."/>
        </authorList>
    </citation>
    <scope>NUCLEOTIDE SEQUENCE [LARGE SCALE GENOMIC DNA]</scope>
    <source>
        <strain evidence="1 2">JCM 16083</strain>
    </source>
</reference>